<dbReference type="InterPro" id="IPR027417">
    <property type="entry name" value="P-loop_NTPase"/>
</dbReference>
<name>S9V2P3_9TRYP</name>
<dbReference type="AlphaFoldDB" id="S9V2P3"/>
<dbReference type="GO" id="GO:0003924">
    <property type="term" value="F:GTPase activity"/>
    <property type="evidence" value="ECO:0007669"/>
    <property type="project" value="InterPro"/>
</dbReference>
<dbReference type="PROSITE" id="PS51718">
    <property type="entry name" value="G_DYNAMIN_2"/>
    <property type="match status" value="1"/>
</dbReference>
<dbReference type="InterPro" id="IPR001401">
    <property type="entry name" value="Dynamin_GTPase"/>
</dbReference>
<evidence type="ECO:0000259" key="2">
    <source>
        <dbReference type="PROSITE" id="PS51718"/>
    </source>
</evidence>
<feature type="domain" description="Dynamin-type G" evidence="2">
    <location>
        <begin position="23"/>
        <end position="176"/>
    </location>
</feature>
<dbReference type="GO" id="GO:0005874">
    <property type="term" value="C:microtubule"/>
    <property type="evidence" value="ECO:0007669"/>
    <property type="project" value="TreeGrafter"/>
</dbReference>
<dbReference type="EMBL" id="ATMH01010704">
    <property type="protein sequence ID" value="EPY17060.1"/>
    <property type="molecule type" value="Genomic_DNA"/>
</dbReference>
<evidence type="ECO:0000313" key="4">
    <source>
        <dbReference type="Proteomes" id="UP000015354"/>
    </source>
</evidence>
<dbReference type="Pfam" id="PF00350">
    <property type="entry name" value="Dynamin_N"/>
    <property type="match status" value="1"/>
</dbReference>
<proteinExistence type="predicted"/>
<protein>
    <recommendedName>
        <fullName evidence="2">Dynamin-type G domain-containing protein</fullName>
    </recommendedName>
</protein>
<dbReference type="Proteomes" id="UP000015354">
    <property type="component" value="Unassembled WGS sequence"/>
</dbReference>
<dbReference type="SMART" id="SM00053">
    <property type="entry name" value="DYNc"/>
    <property type="match status" value="1"/>
</dbReference>
<dbReference type="SUPFAM" id="SSF52540">
    <property type="entry name" value="P-loop containing nucleoside triphosphate hydrolases"/>
    <property type="match status" value="1"/>
</dbReference>
<dbReference type="GO" id="GO:0005525">
    <property type="term" value="F:GTP binding"/>
    <property type="evidence" value="ECO:0007669"/>
    <property type="project" value="InterPro"/>
</dbReference>
<dbReference type="GO" id="GO:0008017">
    <property type="term" value="F:microtubule binding"/>
    <property type="evidence" value="ECO:0007669"/>
    <property type="project" value="TreeGrafter"/>
</dbReference>
<dbReference type="GO" id="GO:0005737">
    <property type="term" value="C:cytoplasm"/>
    <property type="evidence" value="ECO:0007669"/>
    <property type="project" value="TreeGrafter"/>
</dbReference>
<keyword evidence="4" id="KW-1185">Reference proteome</keyword>
<evidence type="ECO:0000256" key="1">
    <source>
        <dbReference type="SAM" id="MobiDB-lite"/>
    </source>
</evidence>
<dbReference type="InterPro" id="IPR045063">
    <property type="entry name" value="Dynamin_N"/>
</dbReference>
<accession>S9V2P3</accession>
<evidence type="ECO:0000313" key="3">
    <source>
        <dbReference type="EMBL" id="EPY17060.1"/>
    </source>
</evidence>
<feature type="region of interest" description="Disordered" evidence="1">
    <location>
        <begin position="90"/>
        <end position="124"/>
    </location>
</feature>
<organism evidence="3 4">
    <name type="scientific">Strigomonas culicis</name>
    <dbReference type="NCBI Taxonomy" id="28005"/>
    <lineage>
        <taxon>Eukaryota</taxon>
        <taxon>Discoba</taxon>
        <taxon>Euglenozoa</taxon>
        <taxon>Kinetoplastea</taxon>
        <taxon>Metakinetoplastina</taxon>
        <taxon>Trypanosomatida</taxon>
        <taxon>Trypanosomatidae</taxon>
        <taxon>Strigomonadinae</taxon>
        <taxon>Strigomonas</taxon>
    </lineage>
</organism>
<gene>
    <name evidence="3" type="ORF">STCU_10843</name>
</gene>
<dbReference type="InterPro" id="IPR030381">
    <property type="entry name" value="G_DYNAMIN_dom"/>
</dbReference>
<feature type="compositionally biased region" description="Low complexity" evidence="1">
    <location>
        <begin position="92"/>
        <end position="104"/>
    </location>
</feature>
<dbReference type="PRINTS" id="PR00195">
    <property type="entry name" value="DYNAMIN"/>
</dbReference>
<dbReference type="PANTHER" id="PTHR11566:SF21">
    <property type="entry name" value="DYNAMIN RELATED PROTEIN 1, ISOFORM A"/>
    <property type="match status" value="1"/>
</dbReference>
<dbReference type="Gene3D" id="3.40.50.300">
    <property type="entry name" value="P-loop containing nucleotide triphosphate hydrolases"/>
    <property type="match status" value="1"/>
</dbReference>
<dbReference type="InterPro" id="IPR022812">
    <property type="entry name" value="Dynamin"/>
</dbReference>
<comment type="caution">
    <text evidence="3">The sequence shown here is derived from an EMBL/GenBank/DDBJ whole genome shotgun (WGS) entry which is preliminary data.</text>
</comment>
<dbReference type="PANTHER" id="PTHR11566">
    <property type="entry name" value="DYNAMIN"/>
    <property type="match status" value="1"/>
</dbReference>
<reference evidence="3 4" key="1">
    <citation type="journal article" date="2013" name="PLoS ONE">
        <title>Predicting the Proteins of Angomonas deanei, Strigomonas culicis and Their Respective Endosymbionts Reveals New Aspects of the Trypanosomatidae Family.</title>
        <authorList>
            <person name="Motta M.C."/>
            <person name="Martins A.C."/>
            <person name="de Souza S.S."/>
            <person name="Catta-Preta C.M."/>
            <person name="Silva R."/>
            <person name="Klein C.C."/>
            <person name="de Almeida L.G."/>
            <person name="de Lima Cunha O."/>
            <person name="Ciapina L.P."/>
            <person name="Brocchi M."/>
            <person name="Colabardini A.C."/>
            <person name="de Araujo Lima B."/>
            <person name="Machado C.R."/>
            <person name="de Almeida Soares C.M."/>
            <person name="Probst C.M."/>
            <person name="de Menezes C.B."/>
            <person name="Thompson C.E."/>
            <person name="Bartholomeu D.C."/>
            <person name="Gradia D.F."/>
            <person name="Pavoni D.P."/>
            <person name="Grisard E.C."/>
            <person name="Fantinatti-Garboggini F."/>
            <person name="Marchini F.K."/>
            <person name="Rodrigues-Luiz G.F."/>
            <person name="Wagner G."/>
            <person name="Goldman G.H."/>
            <person name="Fietto J.L."/>
            <person name="Elias M.C."/>
            <person name="Goldman M.H."/>
            <person name="Sagot M.F."/>
            <person name="Pereira M."/>
            <person name="Stoco P.H."/>
            <person name="de Mendonca-Neto R.P."/>
            <person name="Teixeira S.M."/>
            <person name="Maciel T.E."/>
            <person name="de Oliveira Mendes T.A."/>
            <person name="Urmenyi T.P."/>
            <person name="de Souza W."/>
            <person name="Schenkman S."/>
            <person name="de Vasconcelos A.T."/>
        </authorList>
    </citation>
    <scope>NUCLEOTIDE SEQUENCE [LARGE SCALE GENOMIC DNA]</scope>
</reference>
<sequence length="176" mass="19396">MNTFIETINRLQDITADSDVNLDLHLPRIAVVGSQSSGKSSVLEHIVGEEFLPRGPMMVTRCPIVLQLHQLPRNDARRWAEFLHMPGKRFTDSSARTSATSSRRFSSEMAGASGGRPDSSSLRSAEVFKEVGRTKTHIARGGSTTADVSQEVTHFIDNADQFEVLHENEAYLTGVL</sequence>
<dbReference type="GO" id="GO:0016020">
    <property type="term" value="C:membrane"/>
    <property type="evidence" value="ECO:0007669"/>
    <property type="project" value="TreeGrafter"/>
</dbReference>
<dbReference type="OrthoDB" id="5061070at2759"/>